<evidence type="ECO:0000256" key="1">
    <source>
        <dbReference type="ARBA" id="ARBA00022723"/>
    </source>
</evidence>
<accession>A0A1F5A5V2</accession>
<dbReference type="InterPro" id="IPR011051">
    <property type="entry name" value="RmlC_Cupin_sf"/>
</dbReference>
<organism evidence="3 4">
    <name type="scientific">Candidatus Sediminicultor quintus</name>
    <dbReference type="NCBI Taxonomy" id="1797291"/>
    <lineage>
        <taxon>Bacteria</taxon>
        <taxon>Pseudomonadati</taxon>
        <taxon>Atribacterota</taxon>
        <taxon>Candidatus Phoenicimicrobiia</taxon>
        <taxon>Candidatus Pheonicimicrobiales</taxon>
        <taxon>Candidatus Phoenicimicrobiaceae</taxon>
        <taxon>Candidatus Sediminicultor</taxon>
    </lineage>
</organism>
<name>A0A1F5A5V2_9BACT</name>
<dbReference type="Pfam" id="PF07883">
    <property type="entry name" value="Cupin_2"/>
    <property type="match status" value="1"/>
</dbReference>
<dbReference type="Proteomes" id="UP000177701">
    <property type="component" value="Unassembled WGS sequence"/>
</dbReference>
<dbReference type="PANTHER" id="PTHR35848:SF6">
    <property type="entry name" value="CUPIN TYPE-2 DOMAIN-CONTAINING PROTEIN"/>
    <property type="match status" value="1"/>
</dbReference>
<proteinExistence type="predicted"/>
<comment type="caution">
    <text evidence="3">The sequence shown here is derived from an EMBL/GenBank/DDBJ whole genome shotgun (WGS) entry which is preliminary data.</text>
</comment>
<feature type="domain" description="Cupin type-2" evidence="2">
    <location>
        <begin position="39"/>
        <end position="109"/>
    </location>
</feature>
<dbReference type="AlphaFoldDB" id="A0A1F5A5V2"/>
<dbReference type="InterPro" id="IPR051610">
    <property type="entry name" value="GPI/OXD"/>
</dbReference>
<dbReference type="PANTHER" id="PTHR35848">
    <property type="entry name" value="OXALATE-BINDING PROTEIN"/>
    <property type="match status" value="1"/>
</dbReference>
<evidence type="ECO:0000313" key="4">
    <source>
        <dbReference type="Proteomes" id="UP000177701"/>
    </source>
</evidence>
<dbReference type="Gene3D" id="2.60.120.10">
    <property type="entry name" value="Jelly Rolls"/>
    <property type="match status" value="1"/>
</dbReference>
<dbReference type="EMBL" id="MEYH01000097">
    <property type="protein sequence ID" value="OGD13921.1"/>
    <property type="molecule type" value="Genomic_DNA"/>
</dbReference>
<reference evidence="3 4" key="1">
    <citation type="journal article" date="2016" name="Nat. Commun.">
        <title>Thousands of microbial genomes shed light on interconnected biogeochemical processes in an aquifer system.</title>
        <authorList>
            <person name="Anantharaman K."/>
            <person name="Brown C.T."/>
            <person name="Hug L.A."/>
            <person name="Sharon I."/>
            <person name="Castelle C.J."/>
            <person name="Probst A.J."/>
            <person name="Thomas B.C."/>
            <person name="Singh A."/>
            <person name="Wilkins M.J."/>
            <person name="Karaoz U."/>
            <person name="Brodie E.L."/>
            <person name="Williams K.H."/>
            <person name="Hubbard S.S."/>
            <person name="Banfield J.F."/>
        </authorList>
    </citation>
    <scope>NUCLEOTIDE SEQUENCE [LARGE SCALE GENOMIC DNA]</scope>
</reference>
<evidence type="ECO:0000313" key="3">
    <source>
        <dbReference type="EMBL" id="OGD13921.1"/>
    </source>
</evidence>
<sequence length="130" mass="14805">MKDKFFSLKDAPIKELEGRRMYMLITPETVKSNNISMVLIKVKQGQTVRPCHSHPTSEETIYIIQGEGDAWIDGEISAFKANTAIVFPRDAKHMIRNTGNSELEVLCVFSPPVTPESYQLFRNIGFKEEK</sequence>
<dbReference type="InterPro" id="IPR014710">
    <property type="entry name" value="RmlC-like_jellyroll"/>
</dbReference>
<evidence type="ECO:0000259" key="2">
    <source>
        <dbReference type="Pfam" id="PF07883"/>
    </source>
</evidence>
<dbReference type="SUPFAM" id="SSF51182">
    <property type="entry name" value="RmlC-like cupins"/>
    <property type="match status" value="1"/>
</dbReference>
<dbReference type="GO" id="GO:0046872">
    <property type="term" value="F:metal ion binding"/>
    <property type="evidence" value="ECO:0007669"/>
    <property type="project" value="UniProtKB-KW"/>
</dbReference>
<gene>
    <name evidence="3" type="ORF">A2V47_03755</name>
</gene>
<dbReference type="InterPro" id="IPR013096">
    <property type="entry name" value="Cupin_2"/>
</dbReference>
<protein>
    <recommendedName>
        <fullName evidence="2">Cupin type-2 domain-containing protein</fullName>
    </recommendedName>
</protein>
<keyword evidence="1" id="KW-0479">Metal-binding</keyword>
<dbReference type="STRING" id="1797291.A2V47_03755"/>